<reference evidence="10 11" key="1">
    <citation type="submission" date="2019-02" db="EMBL/GenBank/DDBJ databases">
        <title>Deep-cultivation of Planctomycetes and their phenomic and genomic characterization uncovers novel biology.</title>
        <authorList>
            <person name="Wiegand S."/>
            <person name="Jogler M."/>
            <person name="Boedeker C."/>
            <person name="Pinto D."/>
            <person name="Vollmers J."/>
            <person name="Rivas-Marin E."/>
            <person name="Kohn T."/>
            <person name="Peeters S.H."/>
            <person name="Heuer A."/>
            <person name="Rast P."/>
            <person name="Oberbeckmann S."/>
            <person name="Bunk B."/>
            <person name="Jeske O."/>
            <person name="Meyerdierks A."/>
            <person name="Storesund J.E."/>
            <person name="Kallscheuer N."/>
            <person name="Luecker S."/>
            <person name="Lage O.M."/>
            <person name="Pohl T."/>
            <person name="Merkel B.J."/>
            <person name="Hornburger P."/>
            <person name="Mueller R.-W."/>
            <person name="Bruemmer F."/>
            <person name="Labrenz M."/>
            <person name="Spormann A.M."/>
            <person name="Op Den Camp H."/>
            <person name="Overmann J."/>
            <person name="Amann R."/>
            <person name="Jetten M.S.M."/>
            <person name="Mascher T."/>
            <person name="Medema M.H."/>
            <person name="Devos D.P."/>
            <person name="Kaster A.-K."/>
            <person name="Ovreas L."/>
            <person name="Rohde M."/>
            <person name="Galperin M.Y."/>
            <person name="Jogler C."/>
        </authorList>
    </citation>
    <scope>NUCLEOTIDE SEQUENCE [LARGE SCALE GENOMIC DNA]</scope>
    <source>
        <strain evidence="10 11">Pla100</strain>
    </source>
</reference>
<feature type="signal peptide" evidence="8">
    <location>
        <begin position="1"/>
        <end position="27"/>
    </location>
</feature>
<keyword evidence="5 7" id="KW-0862">Zinc</keyword>
<keyword evidence="3 7" id="KW-0479">Metal-binding</keyword>
<dbReference type="Pfam" id="PF01432">
    <property type="entry name" value="Peptidase_M3"/>
    <property type="match status" value="1"/>
</dbReference>
<keyword evidence="2 7" id="KW-0645">Protease</keyword>
<comment type="similarity">
    <text evidence="1 7">Belongs to the peptidase M3 family.</text>
</comment>
<comment type="cofactor">
    <cofactor evidence="7">
        <name>Zn(2+)</name>
        <dbReference type="ChEBI" id="CHEBI:29105"/>
    </cofactor>
    <text evidence="7">Binds 1 zinc ion.</text>
</comment>
<dbReference type="CDD" id="cd06456">
    <property type="entry name" value="M3A_DCP"/>
    <property type="match status" value="1"/>
</dbReference>
<comment type="caution">
    <text evidence="10">The sequence shown here is derived from an EMBL/GenBank/DDBJ whole genome shotgun (WGS) entry which is preliminary data.</text>
</comment>
<evidence type="ECO:0000256" key="8">
    <source>
        <dbReference type="SAM" id="SignalP"/>
    </source>
</evidence>
<dbReference type="GO" id="GO:0004222">
    <property type="term" value="F:metalloendopeptidase activity"/>
    <property type="evidence" value="ECO:0007669"/>
    <property type="project" value="InterPro"/>
</dbReference>
<feature type="chain" id="PRO_5023106348" evidence="8">
    <location>
        <begin position="28"/>
        <end position="737"/>
    </location>
</feature>
<evidence type="ECO:0000313" key="10">
    <source>
        <dbReference type="EMBL" id="TWU03827.1"/>
    </source>
</evidence>
<dbReference type="GO" id="GO:0008241">
    <property type="term" value="F:peptidyl-dipeptidase activity"/>
    <property type="evidence" value="ECO:0007669"/>
    <property type="project" value="UniProtKB-EC"/>
</dbReference>
<evidence type="ECO:0000256" key="1">
    <source>
        <dbReference type="ARBA" id="ARBA00006040"/>
    </source>
</evidence>
<evidence type="ECO:0000256" key="7">
    <source>
        <dbReference type="RuleBase" id="RU003435"/>
    </source>
</evidence>
<dbReference type="PANTHER" id="PTHR43660">
    <property type="entry name" value="DIPEPTIDYL CARBOXYPEPTIDASE"/>
    <property type="match status" value="1"/>
</dbReference>
<feature type="domain" description="Peptidase M3A/M3B catalytic" evidence="9">
    <location>
        <begin position="267"/>
        <end position="732"/>
    </location>
</feature>
<protein>
    <submittedName>
        <fullName evidence="10">Peptidyl-dipeptidase dcp</fullName>
        <ecNumber evidence="10">3.4.15.5</ecNumber>
    </submittedName>
</protein>
<gene>
    <name evidence="10" type="primary">dcp</name>
    <name evidence="10" type="ORF">Pla100_07620</name>
</gene>
<evidence type="ECO:0000256" key="4">
    <source>
        <dbReference type="ARBA" id="ARBA00022801"/>
    </source>
</evidence>
<evidence type="ECO:0000256" key="5">
    <source>
        <dbReference type="ARBA" id="ARBA00022833"/>
    </source>
</evidence>
<dbReference type="GO" id="GO:0004180">
    <property type="term" value="F:carboxypeptidase activity"/>
    <property type="evidence" value="ECO:0007669"/>
    <property type="project" value="UniProtKB-KW"/>
</dbReference>
<dbReference type="Proteomes" id="UP000316213">
    <property type="component" value="Unassembled WGS sequence"/>
</dbReference>
<dbReference type="PANTHER" id="PTHR43660:SF1">
    <property type="entry name" value="DIPEPTIDYL CARBOXYPEPTIDASE"/>
    <property type="match status" value="1"/>
</dbReference>
<keyword evidence="10" id="KW-0121">Carboxypeptidase</keyword>
<dbReference type="InterPro" id="IPR024079">
    <property type="entry name" value="MetalloPept_cat_dom_sf"/>
</dbReference>
<accession>A0A5C6AWE6</accession>
<dbReference type="GO" id="GO:0006508">
    <property type="term" value="P:proteolysis"/>
    <property type="evidence" value="ECO:0007669"/>
    <property type="project" value="UniProtKB-KW"/>
</dbReference>
<dbReference type="GO" id="GO:0005829">
    <property type="term" value="C:cytosol"/>
    <property type="evidence" value="ECO:0007669"/>
    <property type="project" value="TreeGrafter"/>
</dbReference>
<dbReference type="InterPro" id="IPR034005">
    <property type="entry name" value="M3A_DCP"/>
</dbReference>
<dbReference type="GO" id="GO:0046872">
    <property type="term" value="F:metal ion binding"/>
    <property type="evidence" value="ECO:0007669"/>
    <property type="project" value="UniProtKB-UniRule"/>
</dbReference>
<dbReference type="Gene3D" id="3.40.390.10">
    <property type="entry name" value="Collagenase (Catalytic Domain)"/>
    <property type="match status" value="1"/>
</dbReference>
<dbReference type="AlphaFoldDB" id="A0A5C6AWE6"/>
<organism evidence="10 11">
    <name type="scientific">Neorhodopirellula pilleata</name>
    <dbReference type="NCBI Taxonomy" id="2714738"/>
    <lineage>
        <taxon>Bacteria</taxon>
        <taxon>Pseudomonadati</taxon>
        <taxon>Planctomycetota</taxon>
        <taxon>Planctomycetia</taxon>
        <taxon>Pirellulales</taxon>
        <taxon>Pirellulaceae</taxon>
        <taxon>Neorhodopirellula</taxon>
    </lineage>
</organism>
<evidence type="ECO:0000256" key="2">
    <source>
        <dbReference type="ARBA" id="ARBA00022670"/>
    </source>
</evidence>
<dbReference type="SUPFAM" id="SSF55486">
    <property type="entry name" value="Metalloproteases ('zincins'), catalytic domain"/>
    <property type="match status" value="1"/>
</dbReference>
<evidence type="ECO:0000259" key="9">
    <source>
        <dbReference type="Pfam" id="PF01432"/>
    </source>
</evidence>
<dbReference type="Gene3D" id="1.10.1370.10">
    <property type="entry name" value="Neurolysin, domain 3"/>
    <property type="match status" value="1"/>
</dbReference>
<sequence length="737" mass="82603" precursor="true">MTIFHPTTSKLAMFSAGLFLFSTFAYVQEPAVSAPSNSSDMLASWPGPYGGVPPFSTVRVDEFSAAFAEALADAATEFEAIANHPDPPTFENTILAMETAGKTLDRLEVLFDVHASNLNVGPIPDLEREISPKLAAHSDSITQNAKLFERIEAIHRDVFESQTVSLEPDAKRLLDETFKNFVRSGARLNEGDKAKLSQINTRLARLFTDFNQNVLEEEKQHVTWINDQSDLAGLSESTIESMAAAAKAKGGKASYAITNTRSSMDPFLTYAENRDLREQVWRNFYYRCDNGGEHDNHAIIREILSLRAARATLLDYESHAHWRMESTMAAKPEAAMDLMMRVWKPAVARVADEVADMQAIADAQCDAAGQPRIKIEPWDYRYYAEKVRKQKYDLDMAEVRPYLQLSKMTEAMMYCAEELFGMKFQRIGNLPTFHPDVTVYEVIRDGQHMGLFYLDPFAREGKRSGAWMTDYREQSGLGLSGDSGIPVQTPIVSNNSNFVAGGAGDGDESSAVLISWDDATTLFHEFGHALHGLCSRVHYPSQSGTNVARDFVEFPSQILEHWLSTPEVLSRFAVHFETGEPMPRELLDKIERSSKFNSGFETVEYLACAILDMKLHDRDAAGIDITEFEKTELAAIGMPDELPMRHRLPHFSHLFSSDAYSAGYYSYLWSDALTADAAEMFEQADGKYFNEEVAGKLFDHILSVGNTIDPAETYRAFRGRDVNTDALLRKRGFPVQR</sequence>
<dbReference type="EC" id="3.4.15.5" evidence="10"/>
<evidence type="ECO:0000256" key="3">
    <source>
        <dbReference type="ARBA" id="ARBA00022723"/>
    </source>
</evidence>
<proteinExistence type="inferred from homology"/>
<keyword evidence="11" id="KW-1185">Reference proteome</keyword>
<keyword evidence="4 7" id="KW-0378">Hydrolase</keyword>
<dbReference type="RefSeq" id="WP_390620550.1">
    <property type="nucleotide sequence ID" value="NZ_SJPM01000001.1"/>
</dbReference>
<name>A0A5C6AWE6_9BACT</name>
<dbReference type="EMBL" id="SJPM01000001">
    <property type="protein sequence ID" value="TWU03827.1"/>
    <property type="molecule type" value="Genomic_DNA"/>
</dbReference>
<evidence type="ECO:0000313" key="11">
    <source>
        <dbReference type="Proteomes" id="UP000316213"/>
    </source>
</evidence>
<dbReference type="InterPro" id="IPR045090">
    <property type="entry name" value="Pept_M3A_M3B"/>
</dbReference>
<dbReference type="InterPro" id="IPR024077">
    <property type="entry name" value="Neurolysin/TOP_dom2"/>
</dbReference>
<evidence type="ECO:0000256" key="6">
    <source>
        <dbReference type="ARBA" id="ARBA00023049"/>
    </source>
</evidence>
<dbReference type="InterPro" id="IPR001567">
    <property type="entry name" value="Pept_M3A_M3B_dom"/>
</dbReference>
<dbReference type="FunFam" id="3.40.390.10:FF:000009">
    <property type="entry name" value="Oligopeptidase A"/>
    <property type="match status" value="1"/>
</dbReference>
<keyword evidence="8" id="KW-0732">Signal</keyword>
<keyword evidence="6 7" id="KW-0482">Metalloprotease</keyword>